<dbReference type="PANTHER" id="PTHR13182:SF8">
    <property type="entry name" value="CYTOPLASMIC 60S SUBUNIT BIOGENESIS FACTOR ZNF622"/>
    <property type="match status" value="1"/>
</dbReference>
<evidence type="ECO:0000313" key="3">
    <source>
        <dbReference type="EMBL" id="PVH95657.1"/>
    </source>
</evidence>
<gene>
    <name evidence="3" type="ORF">DM02DRAFT_600507</name>
</gene>
<name>A0A2V1DBY9_9PLEO</name>
<dbReference type="PANTHER" id="PTHR13182">
    <property type="entry name" value="ZINC FINGER PROTEIN 622"/>
    <property type="match status" value="1"/>
</dbReference>
<evidence type="ECO:0000256" key="1">
    <source>
        <dbReference type="SAM" id="MobiDB-lite"/>
    </source>
</evidence>
<feature type="domain" description="ZN622/Rei1/Reh1 zinc finger C2H2-type" evidence="2">
    <location>
        <begin position="108"/>
        <end position="196"/>
    </location>
</feature>
<dbReference type="InterPro" id="IPR036236">
    <property type="entry name" value="Znf_C2H2_sf"/>
</dbReference>
<accession>A0A2V1DBY9</accession>
<proteinExistence type="predicted"/>
<dbReference type="InterPro" id="IPR041661">
    <property type="entry name" value="ZN622/Rei1/Reh1_Znf-C2H2"/>
</dbReference>
<dbReference type="EMBL" id="KZ805488">
    <property type="protein sequence ID" value="PVH95657.1"/>
    <property type="molecule type" value="Genomic_DNA"/>
</dbReference>
<evidence type="ECO:0000313" key="4">
    <source>
        <dbReference type="Proteomes" id="UP000244855"/>
    </source>
</evidence>
<feature type="compositionally biased region" description="Polar residues" evidence="1">
    <location>
        <begin position="235"/>
        <end position="246"/>
    </location>
</feature>
<dbReference type="Pfam" id="PF12756">
    <property type="entry name" value="zf-C2H2_2"/>
    <property type="match status" value="1"/>
</dbReference>
<dbReference type="OrthoDB" id="19329at2759"/>
<protein>
    <recommendedName>
        <fullName evidence="2">ZN622/Rei1/Reh1 zinc finger C2H2-type domain-containing protein</fullName>
    </recommendedName>
</protein>
<feature type="region of interest" description="Disordered" evidence="1">
    <location>
        <begin position="310"/>
        <end position="359"/>
    </location>
</feature>
<feature type="compositionally biased region" description="Polar residues" evidence="1">
    <location>
        <begin position="332"/>
        <end position="343"/>
    </location>
</feature>
<feature type="compositionally biased region" description="Basic and acidic residues" evidence="1">
    <location>
        <begin position="310"/>
        <end position="328"/>
    </location>
</feature>
<feature type="region of interest" description="Disordered" evidence="1">
    <location>
        <begin position="199"/>
        <end position="290"/>
    </location>
</feature>
<sequence>MIGATTNLGANADNTNEQSLSHKSNLKCTSCQVYFENGDDQRMHSKGPWHVYNVKRRIASLPPISFETFQTEIQGKDLNDTTSPRSESSSSDEDSLDPSTQEAASPFDCLFCPRTFPSNDDGLLENLSHMQKSHGTFIPSPETITDLETFLGYLATEVRIWHECLYCGATKPSTLSVQSHMRDKQHCTLNLEREPELLDFWDSPPQGTIDCGAERPTSSSDTERRIGEGKRITSRHNSNTPSFKKPTSSKRRPLLSSPKALPSTSEDADSSAQAPPPPPARQQNSRQLARREELSIQGLSSHQRQALVLAEKKAQRSEDVARRAREWASAKGANTQKFDQLDNTKVGKRGKQDHRLMPR</sequence>
<keyword evidence="4" id="KW-1185">Reference proteome</keyword>
<reference evidence="3 4" key="1">
    <citation type="journal article" date="2018" name="Sci. Rep.">
        <title>Comparative genomics provides insights into the lifestyle and reveals functional heterogeneity of dark septate endophytic fungi.</title>
        <authorList>
            <person name="Knapp D.G."/>
            <person name="Nemeth J.B."/>
            <person name="Barry K."/>
            <person name="Hainaut M."/>
            <person name="Henrissat B."/>
            <person name="Johnson J."/>
            <person name="Kuo A."/>
            <person name="Lim J.H.P."/>
            <person name="Lipzen A."/>
            <person name="Nolan M."/>
            <person name="Ohm R.A."/>
            <person name="Tamas L."/>
            <person name="Grigoriev I.V."/>
            <person name="Spatafora J.W."/>
            <person name="Nagy L.G."/>
            <person name="Kovacs G.M."/>
        </authorList>
    </citation>
    <scope>NUCLEOTIDE SEQUENCE [LARGE SCALE GENOMIC DNA]</scope>
    <source>
        <strain evidence="3 4">DSE2036</strain>
    </source>
</reference>
<dbReference type="Proteomes" id="UP000244855">
    <property type="component" value="Unassembled WGS sequence"/>
</dbReference>
<feature type="compositionally biased region" description="Basic and acidic residues" evidence="1">
    <location>
        <begin position="221"/>
        <end position="231"/>
    </location>
</feature>
<dbReference type="InterPro" id="IPR040025">
    <property type="entry name" value="Znf622/Rei1/Reh1"/>
</dbReference>
<dbReference type="GO" id="GO:0042273">
    <property type="term" value="P:ribosomal large subunit biogenesis"/>
    <property type="evidence" value="ECO:0007669"/>
    <property type="project" value="TreeGrafter"/>
</dbReference>
<evidence type="ECO:0000259" key="2">
    <source>
        <dbReference type="Pfam" id="PF12756"/>
    </source>
</evidence>
<feature type="compositionally biased region" description="Low complexity" evidence="1">
    <location>
        <begin position="80"/>
        <end position="89"/>
    </location>
</feature>
<organism evidence="3 4">
    <name type="scientific">Periconia macrospinosa</name>
    <dbReference type="NCBI Taxonomy" id="97972"/>
    <lineage>
        <taxon>Eukaryota</taxon>
        <taxon>Fungi</taxon>
        <taxon>Dikarya</taxon>
        <taxon>Ascomycota</taxon>
        <taxon>Pezizomycotina</taxon>
        <taxon>Dothideomycetes</taxon>
        <taxon>Pleosporomycetidae</taxon>
        <taxon>Pleosporales</taxon>
        <taxon>Massarineae</taxon>
        <taxon>Periconiaceae</taxon>
        <taxon>Periconia</taxon>
    </lineage>
</organism>
<dbReference type="GO" id="GO:0030687">
    <property type="term" value="C:preribosome, large subunit precursor"/>
    <property type="evidence" value="ECO:0007669"/>
    <property type="project" value="TreeGrafter"/>
</dbReference>
<dbReference type="STRING" id="97972.A0A2V1DBY9"/>
<feature type="region of interest" description="Disordered" evidence="1">
    <location>
        <begin position="70"/>
        <end position="102"/>
    </location>
</feature>
<dbReference type="SUPFAM" id="SSF57667">
    <property type="entry name" value="beta-beta-alpha zinc fingers"/>
    <property type="match status" value="1"/>
</dbReference>
<dbReference type="AlphaFoldDB" id="A0A2V1DBY9"/>